<feature type="compositionally biased region" description="Polar residues" evidence="1">
    <location>
        <begin position="206"/>
        <end position="218"/>
    </location>
</feature>
<dbReference type="PANTHER" id="PTHR46682">
    <property type="entry name" value="ADHESION G-PROTEIN COUPLED RECEPTOR V1"/>
    <property type="match status" value="1"/>
</dbReference>
<evidence type="ECO:0000256" key="1">
    <source>
        <dbReference type="SAM" id="MobiDB-lite"/>
    </source>
</evidence>
<gene>
    <name evidence="2" type="ORF">FIV42_14605</name>
</gene>
<accession>A0A5B8YAM2</accession>
<name>A0A4Y6PW06_PERCE</name>
<sequence length="2041" mass="209347">MERGMIGSKRRTLQRVCVVVALVQAAAFWTGCSDDDDKTEEPLTLSELVEVGEPSGKTSEAGAQATFSVALKEKPSADVVLQVASSDPGEGEVDRATLTFTPDNWDAPQTVTVTGQDDDLADGEQAYQVVFEAMESDDERFAGLQPPSVALANVDDETAGFTVSEASGDTTEAGGQASFTLVLNSQPTADVVVSLESSDAEEGTPDRSSLTFTPDNWNAPQTVTVTGQDDDLADGPQAYQVVFGETSSDDADYAAIAPEAVDFTNVDDETAGITVSEASGDTTEAGGQASFTVVLNSQPEADVTLSLASSDPGEGTADKTALTFTADNWNAPQTVTVTGQDDDLADGNQAYEILFEETTSADADYAAISPEAVAFANVDDETPGITVQVLDATTTEGGGQAVFSVVLNSKPAAAVSLGFAVDAPEEASLGTSELTFTPDNWNAPQTVLVTGLDDEIADGDQPFGVVFEASASDDADYAGLTPQNLALTNVDDDSAGFTVSPMSGPTTEAGGQATFAVVLNSEPTDDVTLSFDSSDLGEGVLDRTELTFTVQNWNAPQAVIVTGQDDDLADGDQPYAIAFSATTSNDARYAALTPQNVAVSNTDDDSAGITVSDISGDTSEAGAQASFTVVLNSEPFEDVTINLDSGALGEGLVDKTALTFTAQNWNAPQTVTVTGQDDDRADGDQPYSIVFAATTSNDAAYAAITPQNVAVTNTDDDSAGITVSAVSGATTEAGGQASFTVVLNSEPFEDVTVNLDSAGADEGTVDKTTLTFTAQNWNAPQTVTITGQNDDYADGDQPYDIVFSATTSNDAAYAAITPQNVAVTNTDDDSAGITVSAISGPTGEAGGQATFTVVLNSRPYGDVALSFESSDAGEGSLDKASLTFTDANWNAPQTVTLTGQDDDLADGDQPYSVVFDPTSSQDPAYDALSLQNVAVSNVDDDSAGITVSAVSGPTSEAGGQATFTIVLNSEPYEDVTLNFGSNERGEGVLDKTSLTFTAQNWNAPQTVTLTGQDDEYADGDQPYAVAFLPALSQDAAYNGLTPQNVAVTNTDNDSAGITVSAVSGATSEAGGQASFTVVLNSRPYGDVTVNFDSSDAGEGSLDTTSLTFTDQNWNAPQTATLTGQNDDLADGDQPYAVTFAATTSQDAAYAAITPQNVAVTNTDDDSAGITVGAISGATSEAGGQATFTVVLNSEPFEDVIVNLDSASADEGTVDKTALTFTAQNWNAPQTVTVTGQDDFLADGDQPYAIAFSATTSQDAAYAAITPQNVAVTNTDDDSAGITVSAVSGSTSEAGGQATFTVVLNSQPFEDVTVNYASTDTSEGTVGNGSLTFTDQNWNAPQTVTVTGQDDFLADGDQPYAIAFSATTSQDAAYAAITPQNVAVQNTDDDSAGITVSAISGSTSEAGGQASFTVALNSRPYADVTVSFASSDAGEGSLDKTTLTFTDQNWNAPQTVTLTGQDDLLADGDQPYSVVFSATTSGDPAYAAITPQNVAVTNTDDDSAGITVTLVDGTTGEDNAQGSFAVVLNSQPYADVTVNFASNDAGEGIAATSSLTFTDQNWNAPQQVTVVGQNDAFADGDQPYAIAFSATTSGDAAYAAITPQNVAFTNVDDDSAGITVGAISGPTSEAGGQATFSVVLNSRPFADVVVNLDSNNPAEGTVDQTSLTFTDADWDTPQTVTVAGQDDFLADGDQPYAIAFTATTSGDAAYAAITPQNVAVTNTDDDSAGITVGAISGPTSEAGGQATFTVVLNSEPYDTVTLTLGSNDSTEGLVDQTSLTFTSADWNTPQTVTITGQDDFVADGDQPYAVTFGASSSNDAAYAGITPQNVAVTNTDNDSASIQVSAISNDTSESGGQATFTVVLTSRPLADVTVGFDSNDLTEGTVSVTQLTFTSADWDTPQVVTVTGVDDPDSDGPQAYGIAFVPTVSGDAAYNGLTPATVAVTNADDEWVDITGSTVGWGHHGSCTSFNGCGDAATCALWACQAEGFSSLYSYGRVSTCESGGFTTCHLFSSQTSVDYNWGPWSGGGCDIPVVSEIRCLQ</sequence>
<organism evidence="2 3">
    <name type="scientific">Persicimonas caeni</name>
    <dbReference type="NCBI Taxonomy" id="2292766"/>
    <lineage>
        <taxon>Bacteria</taxon>
        <taxon>Deltaproteobacteria</taxon>
        <taxon>Bradymonadales</taxon>
        <taxon>Bradymonadaceae</taxon>
        <taxon>Persicimonas</taxon>
    </lineage>
</organism>
<feature type="region of interest" description="Disordered" evidence="1">
    <location>
        <begin position="197"/>
        <end position="218"/>
    </location>
</feature>
<dbReference type="EMBL" id="CP041186">
    <property type="protein sequence ID" value="QDG51925.1"/>
    <property type="molecule type" value="Genomic_DNA"/>
</dbReference>
<evidence type="ECO:0000313" key="2">
    <source>
        <dbReference type="EMBL" id="QDG51925.1"/>
    </source>
</evidence>
<dbReference type="InterPro" id="IPR038081">
    <property type="entry name" value="CalX-like_sf"/>
</dbReference>
<proteinExistence type="predicted"/>
<accession>A0A4Y6PW06</accession>
<dbReference type="SUPFAM" id="SSF141072">
    <property type="entry name" value="CalX-like"/>
    <property type="match status" value="4"/>
</dbReference>
<reference evidence="2 3" key="1">
    <citation type="submission" date="2019-06" db="EMBL/GenBank/DDBJ databases">
        <title>Persicimonas caeni gen. nov., sp. nov., a predatory bacterium isolated from solar saltern.</title>
        <authorList>
            <person name="Wang S."/>
        </authorList>
    </citation>
    <scope>NUCLEOTIDE SEQUENCE [LARGE SCALE GENOMIC DNA]</scope>
    <source>
        <strain evidence="2 3">YN101</strain>
    </source>
</reference>
<dbReference type="PROSITE" id="PS51257">
    <property type="entry name" value="PROKAR_LIPOPROTEIN"/>
    <property type="match status" value="1"/>
</dbReference>
<evidence type="ECO:0000313" key="3">
    <source>
        <dbReference type="Proteomes" id="UP000315995"/>
    </source>
</evidence>
<dbReference type="GO" id="GO:0016020">
    <property type="term" value="C:membrane"/>
    <property type="evidence" value="ECO:0007669"/>
    <property type="project" value="InterPro"/>
</dbReference>
<protein>
    <recommendedName>
        <fullName evidence="4">Tandem-95 repeat protein</fullName>
    </recommendedName>
</protein>
<dbReference type="Proteomes" id="UP000315995">
    <property type="component" value="Chromosome"/>
</dbReference>
<dbReference type="InterPro" id="IPR026919">
    <property type="entry name" value="ADGRV1"/>
</dbReference>
<dbReference type="PANTHER" id="PTHR46682:SF1">
    <property type="entry name" value="ADHESION G-PROTEIN COUPLED RECEPTOR V1"/>
    <property type="match status" value="1"/>
</dbReference>
<dbReference type="GO" id="GO:0004930">
    <property type="term" value="F:G protein-coupled receptor activity"/>
    <property type="evidence" value="ECO:0007669"/>
    <property type="project" value="InterPro"/>
</dbReference>
<evidence type="ECO:0008006" key="4">
    <source>
        <dbReference type="Google" id="ProtNLM"/>
    </source>
</evidence>
<keyword evidence="3" id="KW-1185">Reference proteome</keyword>
<dbReference type="OrthoDB" id="3304152at2"/>